<dbReference type="PRINTS" id="PR00091">
    <property type="entry name" value="NITROGNASEII"/>
</dbReference>
<dbReference type="HOGENOM" id="CLU_037612_1_4_2"/>
<keyword evidence="2" id="KW-0614">Plasmid</keyword>
<dbReference type="Proteomes" id="UP000033038">
    <property type="component" value="Plasmid unnamed"/>
</dbReference>
<dbReference type="GeneID" id="24821393"/>
<name>A0A0E3QFQ7_METBA</name>
<geneLocation type="plasmid" evidence="2">
    <name>unnamed</name>
</geneLocation>
<dbReference type="InterPro" id="IPR027417">
    <property type="entry name" value="P-loop_NTPase"/>
</dbReference>
<proteinExistence type="predicted"/>
<organism evidence="2 3">
    <name type="scientific">Methanosarcina barkeri str. Wiesmoor</name>
    <dbReference type="NCBI Taxonomy" id="1434109"/>
    <lineage>
        <taxon>Archaea</taxon>
        <taxon>Methanobacteriati</taxon>
        <taxon>Methanobacteriota</taxon>
        <taxon>Stenosarchaea group</taxon>
        <taxon>Methanomicrobia</taxon>
        <taxon>Methanosarcinales</taxon>
        <taxon>Methanosarcinaceae</taxon>
        <taxon>Methanosarcina</taxon>
    </lineage>
</organism>
<dbReference type="KEGG" id="mbw:MSBRW_0011"/>
<gene>
    <name evidence="2" type="ORF">MSBRW_0011</name>
</gene>
<dbReference type="Pfam" id="PF13614">
    <property type="entry name" value="AAA_31"/>
    <property type="match status" value="1"/>
</dbReference>
<evidence type="ECO:0000313" key="3">
    <source>
        <dbReference type="Proteomes" id="UP000033038"/>
    </source>
</evidence>
<evidence type="ECO:0000313" key="2">
    <source>
        <dbReference type="EMBL" id="AKB49264.1"/>
    </source>
</evidence>
<dbReference type="PANTHER" id="PTHR13696:SF52">
    <property type="entry name" value="PARA FAMILY PROTEIN CT_582"/>
    <property type="match status" value="1"/>
</dbReference>
<dbReference type="PATRIC" id="fig|1434109.4.peg.4858"/>
<feature type="domain" description="AAA" evidence="1">
    <location>
        <begin position="5"/>
        <end position="179"/>
    </location>
</feature>
<dbReference type="CDD" id="cd02042">
    <property type="entry name" value="ParAB_family"/>
    <property type="match status" value="1"/>
</dbReference>
<dbReference type="AlphaFoldDB" id="A0A0E3QFQ7"/>
<dbReference type="InterPro" id="IPR025669">
    <property type="entry name" value="AAA_dom"/>
</dbReference>
<dbReference type="FunFam" id="3.40.50.300:FF:000285">
    <property type="entry name" value="Sporulation initiation inhibitor Soj"/>
    <property type="match status" value="1"/>
</dbReference>
<dbReference type="RefSeq" id="WP_011301997.1">
    <property type="nucleotide sequence ID" value="NZ_CP009525.1"/>
</dbReference>
<reference evidence="2 3" key="1">
    <citation type="submission" date="2014-07" db="EMBL/GenBank/DDBJ databases">
        <title>Methanogenic archaea and the global carbon cycle.</title>
        <authorList>
            <person name="Henriksen J.R."/>
            <person name="Luke J."/>
            <person name="Reinhart S."/>
            <person name="Benedict M.N."/>
            <person name="Youngblut N.D."/>
            <person name="Metcalf M.E."/>
            <person name="Whitaker R.J."/>
            <person name="Metcalf W.W."/>
        </authorList>
    </citation>
    <scope>NUCLEOTIDE SEQUENCE [LARGE SCALE GENOMIC DNA]</scope>
    <source>
        <strain evidence="2 3">Wiesmoor</strain>
        <plasmid evidence="3">Plasmid</plasmid>
    </source>
</reference>
<protein>
    <submittedName>
        <fullName evidence="2">Chromosome (Plasmid) partitioning protein ParA</fullName>
    </submittedName>
</protein>
<sequence length="256" mass="28224">MSKPKIVCISLWKGGVGKTTTAVNLSAGLAMAGKKVLLIDDDPQANATVALLPKGTEIFNSTRSLYFQGTLQDAMYPSVVLGLDIVPATMDLATVELEITSKIGRERLLQKALKCDFAKQYDYIIIDTPPLLGSIVINALSAADELLIPVKGFYSLEGIHQFLDIIESVRENVNPHLKIGSVLLTMYDDHLLINKDIKKKITEVFGERVLNTTIPPNVRLDEAPSYNQAIFSYDPESKGAQAYKQLTEELLSRWEA</sequence>
<dbReference type="SUPFAM" id="SSF52540">
    <property type="entry name" value="P-loop containing nucleoside triphosphate hydrolases"/>
    <property type="match status" value="1"/>
</dbReference>
<dbReference type="PANTHER" id="PTHR13696">
    <property type="entry name" value="P-LOOP CONTAINING NUCLEOSIDE TRIPHOSPHATE HYDROLASE"/>
    <property type="match status" value="1"/>
</dbReference>
<dbReference type="Gene3D" id="3.40.50.300">
    <property type="entry name" value="P-loop containing nucleotide triphosphate hydrolases"/>
    <property type="match status" value="1"/>
</dbReference>
<evidence type="ECO:0000259" key="1">
    <source>
        <dbReference type="Pfam" id="PF13614"/>
    </source>
</evidence>
<dbReference type="EMBL" id="CP009525">
    <property type="protein sequence ID" value="AKB49264.1"/>
    <property type="molecule type" value="Genomic_DNA"/>
</dbReference>
<accession>A0A0E3QFQ7</accession>
<dbReference type="InterPro" id="IPR050678">
    <property type="entry name" value="DNA_Partitioning_ATPase"/>
</dbReference>